<gene>
    <name evidence="2" type="ORF">GCM10009767_23490</name>
</gene>
<name>A0ABP4WYW0_9MICC</name>
<dbReference type="RefSeq" id="WP_344122725.1">
    <property type="nucleotide sequence ID" value="NZ_BAAAOA010000028.1"/>
</dbReference>
<dbReference type="Proteomes" id="UP001501204">
    <property type="component" value="Unassembled WGS sequence"/>
</dbReference>
<comment type="caution">
    <text evidence="2">The sequence shown here is derived from an EMBL/GenBank/DDBJ whole genome shotgun (WGS) entry which is preliminary data.</text>
</comment>
<feature type="region of interest" description="Disordered" evidence="1">
    <location>
        <begin position="1"/>
        <end position="48"/>
    </location>
</feature>
<evidence type="ECO:0000313" key="2">
    <source>
        <dbReference type="EMBL" id="GAA1764014.1"/>
    </source>
</evidence>
<keyword evidence="3" id="KW-1185">Reference proteome</keyword>
<protein>
    <submittedName>
        <fullName evidence="2">Uncharacterized protein</fullName>
    </submittedName>
</protein>
<sequence length="48" mass="4593">MSPFRDAADTGVAVGNGSAAGGPVLGGETELPAAGAAPVLRRRSAARS</sequence>
<dbReference type="EMBL" id="BAAAOA010000028">
    <property type="protein sequence ID" value="GAA1764014.1"/>
    <property type="molecule type" value="Genomic_DNA"/>
</dbReference>
<organism evidence="2 3">
    <name type="scientific">Kocuria aegyptia</name>
    <dbReference type="NCBI Taxonomy" id="330943"/>
    <lineage>
        <taxon>Bacteria</taxon>
        <taxon>Bacillati</taxon>
        <taxon>Actinomycetota</taxon>
        <taxon>Actinomycetes</taxon>
        <taxon>Micrococcales</taxon>
        <taxon>Micrococcaceae</taxon>
        <taxon>Kocuria</taxon>
    </lineage>
</organism>
<accession>A0ABP4WYW0</accession>
<evidence type="ECO:0000313" key="3">
    <source>
        <dbReference type="Proteomes" id="UP001501204"/>
    </source>
</evidence>
<proteinExistence type="predicted"/>
<evidence type="ECO:0000256" key="1">
    <source>
        <dbReference type="SAM" id="MobiDB-lite"/>
    </source>
</evidence>
<reference evidence="3" key="1">
    <citation type="journal article" date="2019" name="Int. J. Syst. Evol. Microbiol.">
        <title>The Global Catalogue of Microorganisms (GCM) 10K type strain sequencing project: providing services to taxonomists for standard genome sequencing and annotation.</title>
        <authorList>
            <consortium name="The Broad Institute Genomics Platform"/>
            <consortium name="The Broad Institute Genome Sequencing Center for Infectious Disease"/>
            <person name="Wu L."/>
            <person name="Ma J."/>
        </authorList>
    </citation>
    <scope>NUCLEOTIDE SEQUENCE [LARGE SCALE GENOMIC DNA]</scope>
    <source>
        <strain evidence="3">JCM 14735</strain>
    </source>
</reference>